<gene>
    <name evidence="1" type="ORF">S03H2_22349</name>
</gene>
<evidence type="ECO:0008006" key="2">
    <source>
        <dbReference type="Google" id="ProtNLM"/>
    </source>
</evidence>
<accession>X1GSW0</accession>
<dbReference type="EMBL" id="BARU01012021">
    <property type="protein sequence ID" value="GAH36093.1"/>
    <property type="molecule type" value="Genomic_DNA"/>
</dbReference>
<proteinExistence type="predicted"/>
<organism evidence="1">
    <name type="scientific">marine sediment metagenome</name>
    <dbReference type="NCBI Taxonomy" id="412755"/>
    <lineage>
        <taxon>unclassified sequences</taxon>
        <taxon>metagenomes</taxon>
        <taxon>ecological metagenomes</taxon>
    </lineage>
</organism>
<sequence>MSEIAKTAIVDPKTVVEDGVKIGHYSIIEGNVVIKNGTVIKDHVLVKAG</sequence>
<dbReference type="AlphaFoldDB" id="X1GSW0"/>
<dbReference type="Gene3D" id="2.160.10.10">
    <property type="entry name" value="Hexapeptide repeat proteins"/>
    <property type="match status" value="1"/>
</dbReference>
<dbReference type="SUPFAM" id="SSF51161">
    <property type="entry name" value="Trimeric LpxA-like enzymes"/>
    <property type="match status" value="1"/>
</dbReference>
<dbReference type="InterPro" id="IPR001451">
    <property type="entry name" value="Hexapep"/>
</dbReference>
<comment type="caution">
    <text evidence="1">The sequence shown here is derived from an EMBL/GenBank/DDBJ whole genome shotgun (WGS) entry which is preliminary data.</text>
</comment>
<dbReference type="Pfam" id="PF00132">
    <property type="entry name" value="Hexapep"/>
    <property type="match status" value="1"/>
</dbReference>
<protein>
    <recommendedName>
        <fullName evidence="2">Acyl-[acyl-carrier-protein]--UDP-N-acetylglucosamine O-acyltransferase</fullName>
    </recommendedName>
</protein>
<evidence type="ECO:0000313" key="1">
    <source>
        <dbReference type="EMBL" id="GAH36093.1"/>
    </source>
</evidence>
<name>X1GSW0_9ZZZZ</name>
<dbReference type="InterPro" id="IPR011004">
    <property type="entry name" value="Trimer_LpxA-like_sf"/>
</dbReference>
<reference evidence="1" key="1">
    <citation type="journal article" date="2014" name="Front. Microbiol.">
        <title>High frequency of phylogenetically diverse reductive dehalogenase-homologous genes in deep subseafloor sedimentary metagenomes.</title>
        <authorList>
            <person name="Kawai M."/>
            <person name="Futagami T."/>
            <person name="Toyoda A."/>
            <person name="Takaki Y."/>
            <person name="Nishi S."/>
            <person name="Hori S."/>
            <person name="Arai W."/>
            <person name="Tsubouchi T."/>
            <person name="Morono Y."/>
            <person name="Uchiyama I."/>
            <person name="Ito T."/>
            <person name="Fujiyama A."/>
            <person name="Inagaki F."/>
            <person name="Takami H."/>
        </authorList>
    </citation>
    <scope>NUCLEOTIDE SEQUENCE</scope>
    <source>
        <strain evidence="1">Expedition CK06-06</strain>
    </source>
</reference>
<feature type="non-terminal residue" evidence="1">
    <location>
        <position position="49"/>
    </location>
</feature>